<feature type="region of interest" description="Disordered" evidence="1">
    <location>
        <begin position="218"/>
        <end position="239"/>
    </location>
</feature>
<sequence length="342" mass="35790">MAEIRAKSITVAAVTVAFGLLLAALSAHTIGRSGGDPASDGTDAPEVPLERRITDFTAGFGPDSGYREPRRAERRAVADAVGLILDGHPDRARPPLADAGFRLRTLTDTGTGRRYAELSDRTEDGSAPRGWGRVYVDLSAPARWSVQVPHPVSDADTERLGARVLLGSPGGVLVLAGAHRRAGEDDAADAAHRTDSVFDAVCDELARRGLPGVQVHGFADDSAPGRDAVASTGTGSAGHADARRLGAALTARHLTVCRAWVRSCPLEGRDNVQGRRAAADHVPFLHVEFARSVRASDTGIRHAAAAIDTVTSRWAKDKGQPSAGRLSPAARLRPSASLSPAA</sequence>
<evidence type="ECO:0000313" key="3">
    <source>
        <dbReference type="Proteomes" id="UP000463951"/>
    </source>
</evidence>
<accession>A0A499UD95</accession>
<evidence type="ECO:0000313" key="2">
    <source>
        <dbReference type="EMBL" id="BBJ39315.1"/>
    </source>
</evidence>
<dbReference type="EMBL" id="AP019620">
    <property type="protein sequence ID" value="BBJ39315.1"/>
    <property type="molecule type" value="Genomic_DNA"/>
</dbReference>
<organism evidence="2 3">
    <name type="scientific">Streptomyces antimycoticus</name>
    <dbReference type="NCBI Taxonomy" id="68175"/>
    <lineage>
        <taxon>Bacteria</taxon>
        <taxon>Bacillati</taxon>
        <taxon>Actinomycetota</taxon>
        <taxon>Actinomycetes</taxon>
        <taxon>Kitasatosporales</taxon>
        <taxon>Streptomycetaceae</taxon>
        <taxon>Streptomyces</taxon>
        <taxon>Streptomyces violaceusniger group</taxon>
    </lineage>
</organism>
<dbReference type="Proteomes" id="UP000463951">
    <property type="component" value="Chromosome"/>
</dbReference>
<dbReference type="AlphaFoldDB" id="A0A499UD95"/>
<evidence type="ECO:0000256" key="1">
    <source>
        <dbReference type="SAM" id="MobiDB-lite"/>
    </source>
</evidence>
<name>A0A499UD95_9ACTN</name>
<protein>
    <submittedName>
        <fullName evidence="2">Uncharacterized protein</fullName>
    </submittedName>
</protein>
<reference evidence="2 3" key="1">
    <citation type="journal article" date="2020" name="Int. J. Syst. Evol. Microbiol.">
        <title>Reclassification of Streptomyces castelarensis and Streptomyces sporoclivatus as later heterotypic synonyms of Streptomyces antimycoticus.</title>
        <authorList>
            <person name="Komaki H."/>
            <person name="Tamura T."/>
        </authorList>
    </citation>
    <scope>NUCLEOTIDE SEQUENCE [LARGE SCALE GENOMIC DNA]</scope>
    <source>
        <strain evidence="2 3">NBRC 100767</strain>
    </source>
</reference>
<feature type="region of interest" description="Disordered" evidence="1">
    <location>
        <begin position="315"/>
        <end position="342"/>
    </location>
</feature>
<gene>
    <name evidence="2" type="ORF">SSPO_020330</name>
</gene>
<proteinExistence type="predicted"/>